<proteinExistence type="predicted"/>
<evidence type="ECO:0000313" key="2">
    <source>
        <dbReference type="EMBL" id="GMR55001.1"/>
    </source>
</evidence>
<dbReference type="Pfam" id="PF00651">
    <property type="entry name" value="BTB"/>
    <property type="match status" value="1"/>
</dbReference>
<dbReference type="EMBL" id="BTRK01000005">
    <property type="protein sequence ID" value="GMR55001.1"/>
    <property type="molecule type" value="Genomic_DNA"/>
</dbReference>
<reference evidence="3" key="1">
    <citation type="submission" date="2022-10" db="EMBL/GenBank/DDBJ databases">
        <title>Genome assembly of Pristionchus species.</title>
        <authorList>
            <person name="Yoshida K."/>
            <person name="Sommer R.J."/>
        </authorList>
    </citation>
    <scope>NUCLEOTIDE SEQUENCE [LARGE SCALE GENOMIC DNA]</scope>
    <source>
        <strain evidence="3">RS5460</strain>
    </source>
</reference>
<comment type="caution">
    <text evidence="2">The sequence shown here is derived from an EMBL/GenBank/DDBJ whole genome shotgun (WGS) entry which is preliminary data.</text>
</comment>
<dbReference type="SUPFAM" id="SSF54695">
    <property type="entry name" value="POZ domain"/>
    <property type="match status" value="1"/>
</dbReference>
<dbReference type="SMART" id="SM00225">
    <property type="entry name" value="BTB"/>
    <property type="match status" value="1"/>
</dbReference>
<dbReference type="AlphaFoldDB" id="A0AAN5D270"/>
<name>A0AAN5D270_9BILA</name>
<accession>A0AAN5D270</accession>
<dbReference type="CDD" id="cd18186">
    <property type="entry name" value="BTB_POZ_ZBTB_KLHL-like"/>
    <property type="match status" value="1"/>
</dbReference>
<sequence>MRNGFSFRMHKLALRVTQQVDFTDPDEPCHDVALIIEGEKIYASKQILGSYSTVFKAMFYGDFAEKNKNEIELKDVKKEEFVDLLRVISPSSRRIAFPLISPLLILGDRFDIKYVMDRAESCLITSNRLSDITKLAFSDRYKLSSVKEHCFSKLQTVGDVKSIEESPYFGQLSDEMKAAIREHKARIEG</sequence>
<dbReference type="InterPro" id="IPR011333">
    <property type="entry name" value="SKP1/BTB/POZ_sf"/>
</dbReference>
<dbReference type="PROSITE" id="PS50097">
    <property type="entry name" value="BTB"/>
    <property type="match status" value="1"/>
</dbReference>
<dbReference type="Proteomes" id="UP001328107">
    <property type="component" value="Unassembled WGS sequence"/>
</dbReference>
<protein>
    <recommendedName>
        <fullName evidence="1">BTB domain-containing protein</fullName>
    </recommendedName>
</protein>
<evidence type="ECO:0000259" key="1">
    <source>
        <dbReference type="PROSITE" id="PS50097"/>
    </source>
</evidence>
<keyword evidence="3" id="KW-1185">Reference proteome</keyword>
<feature type="domain" description="BTB" evidence="1">
    <location>
        <begin position="30"/>
        <end position="88"/>
    </location>
</feature>
<dbReference type="Gene3D" id="3.30.710.10">
    <property type="entry name" value="Potassium Channel Kv1.1, Chain A"/>
    <property type="match status" value="1"/>
</dbReference>
<organism evidence="2 3">
    <name type="scientific">Pristionchus mayeri</name>
    <dbReference type="NCBI Taxonomy" id="1317129"/>
    <lineage>
        <taxon>Eukaryota</taxon>
        <taxon>Metazoa</taxon>
        <taxon>Ecdysozoa</taxon>
        <taxon>Nematoda</taxon>
        <taxon>Chromadorea</taxon>
        <taxon>Rhabditida</taxon>
        <taxon>Rhabditina</taxon>
        <taxon>Diplogasteromorpha</taxon>
        <taxon>Diplogasteroidea</taxon>
        <taxon>Neodiplogasteridae</taxon>
        <taxon>Pristionchus</taxon>
    </lineage>
</organism>
<dbReference type="PANTHER" id="PTHR22744:SF14">
    <property type="entry name" value="BTB DOMAIN-CONTAINING PROTEIN-RELATED"/>
    <property type="match status" value="1"/>
</dbReference>
<evidence type="ECO:0000313" key="3">
    <source>
        <dbReference type="Proteomes" id="UP001328107"/>
    </source>
</evidence>
<dbReference type="InterPro" id="IPR000210">
    <property type="entry name" value="BTB/POZ_dom"/>
</dbReference>
<dbReference type="PANTHER" id="PTHR22744">
    <property type="entry name" value="HELIX LOOP HELIX PROTEIN 21-RELATED"/>
    <property type="match status" value="1"/>
</dbReference>
<gene>
    <name evidence="2" type="ORF">PMAYCL1PPCAC_25196</name>
</gene>